<feature type="compositionally biased region" description="Low complexity" evidence="1">
    <location>
        <begin position="569"/>
        <end position="585"/>
    </location>
</feature>
<gene>
    <name evidence="2" type="ORF">TRAPUB_8189</name>
</gene>
<evidence type="ECO:0000256" key="1">
    <source>
        <dbReference type="SAM" id="MobiDB-lite"/>
    </source>
</evidence>
<feature type="compositionally biased region" description="Pro residues" evidence="1">
    <location>
        <begin position="1"/>
        <end position="22"/>
    </location>
</feature>
<feature type="compositionally biased region" description="Basic and acidic residues" evidence="1">
    <location>
        <begin position="804"/>
        <end position="814"/>
    </location>
</feature>
<dbReference type="EMBL" id="MNAD01000187">
    <property type="protein sequence ID" value="OJT15267.1"/>
    <property type="molecule type" value="Genomic_DNA"/>
</dbReference>
<feature type="compositionally biased region" description="Pro residues" evidence="1">
    <location>
        <begin position="879"/>
        <end position="890"/>
    </location>
</feature>
<reference evidence="2 3" key="1">
    <citation type="submission" date="2016-10" db="EMBL/GenBank/DDBJ databases">
        <title>Genome sequence of the basidiomycete white-rot fungus Trametes pubescens.</title>
        <authorList>
            <person name="Makela M.R."/>
            <person name="Granchi Z."/>
            <person name="Peng M."/>
            <person name="De Vries R.P."/>
            <person name="Grigoriev I."/>
            <person name="Riley R."/>
            <person name="Hilden K."/>
        </authorList>
    </citation>
    <scope>NUCLEOTIDE SEQUENCE [LARGE SCALE GENOMIC DNA]</scope>
    <source>
        <strain evidence="2 3">FBCC735</strain>
    </source>
</reference>
<dbReference type="GO" id="GO:0005634">
    <property type="term" value="C:nucleus"/>
    <property type="evidence" value="ECO:0007669"/>
    <property type="project" value="InterPro"/>
</dbReference>
<organism evidence="2 3">
    <name type="scientific">Trametes pubescens</name>
    <name type="common">White-rot fungus</name>
    <dbReference type="NCBI Taxonomy" id="154538"/>
    <lineage>
        <taxon>Eukaryota</taxon>
        <taxon>Fungi</taxon>
        <taxon>Dikarya</taxon>
        <taxon>Basidiomycota</taxon>
        <taxon>Agaricomycotina</taxon>
        <taxon>Agaricomycetes</taxon>
        <taxon>Polyporales</taxon>
        <taxon>Polyporaceae</taxon>
        <taxon>Trametes</taxon>
    </lineage>
</organism>
<dbReference type="STRING" id="154538.A0A1M2W5Z4"/>
<dbReference type="OMA" id="DIQEPEY"/>
<feature type="compositionally biased region" description="Polar residues" evidence="1">
    <location>
        <begin position="543"/>
        <end position="554"/>
    </location>
</feature>
<feature type="region of interest" description="Disordered" evidence="1">
    <location>
        <begin position="765"/>
        <end position="917"/>
    </location>
</feature>
<dbReference type="OrthoDB" id="2420608at2759"/>
<evidence type="ECO:0000313" key="3">
    <source>
        <dbReference type="Proteomes" id="UP000184267"/>
    </source>
</evidence>
<feature type="compositionally biased region" description="Pro residues" evidence="1">
    <location>
        <begin position="302"/>
        <end position="312"/>
    </location>
</feature>
<feature type="compositionally biased region" description="Acidic residues" evidence="1">
    <location>
        <begin position="215"/>
        <end position="229"/>
    </location>
</feature>
<feature type="compositionally biased region" description="Acidic residues" evidence="1">
    <location>
        <begin position="286"/>
        <end position="298"/>
    </location>
</feature>
<feature type="region of interest" description="Disordered" evidence="1">
    <location>
        <begin position="118"/>
        <end position="171"/>
    </location>
</feature>
<accession>A0A1M2W5Z4</accession>
<proteinExistence type="predicted"/>
<feature type="region of interest" description="Disordered" evidence="1">
    <location>
        <begin position="696"/>
        <end position="747"/>
    </location>
</feature>
<protein>
    <submittedName>
        <fullName evidence="2">Uncharacterized protein</fullName>
    </submittedName>
</protein>
<feature type="compositionally biased region" description="Polar residues" evidence="1">
    <location>
        <begin position="375"/>
        <end position="392"/>
    </location>
</feature>
<dbReference type="AlphaFoldDB" id="A0A1M2W5Z4"/>
<sequence length="917" mass="98987">MDGRPTQPPDKVPPPPPRPPLITPSLSPPGSRVFPRIPDRPAPLKRPRLSSTPSSSASARLPPPPPPPRDLRLESSNRLFAFWDQLAARYNKPLDEDDIVDLRDLAFVKDRGVTRAAAQSYEIGSFASAGVDDASSQGAEDENETSAGEENAPEDDESADELDLISPPPVESVVQEKLQYYKNWVVPPADEQNPEDAEAFREFEEAEKQRKELYGDDEEEGDEGPEEDGFANTDGPTDEEESVPSEAEPPPSTRCDSESVAMRSVSPAKPTPQRPKSRPPPRPAEDDSSDDELAEWVIDDTPIPPRRAVPPPDPDDLIDLTLSRSPSPAPPLRGRSQSRPRLQSVAPFLPRSQSQPRARAKFKPQLQVSPRPRSASPQALQLLTPPRSSCSAPSDPPEMGIVAVRTETPSPKMPRPRPRYAPQSRTVGESEKAGEHGDSRPGSPVPDVTPSARKMSTKMSRASLKPEVVIMVPRTGSHRGKTPVRPDSPEVPLSVEFQASRQARQNGEAGPSSQVKGKGKEVAPRAVTPESPPVPPSSRRTPLQTRSVSEESCSPQPVPPKGRKRRRVASSSSSDGSPEKLSSSKPLARKQLQRTSERRSGHSSDAAPPTSSPVHSDYEDEAPIPALSIYPSEYPPYVQRPDHQRANSVAHGPHPPHPHPPHPAFPPMSLQQSQAIAAMFSYYMASGGLFQHMSPPSGPAYHPGPPPPFYGMPQTPSHRGHPPRHSQGFNTPSSEAGPSRSSTYSTPSHYPHAYPYWFDPSYSSGTLPPSSPIPSSPMDSSPILRPASVPPGQRSKARGRRVSFKLDAKDRPLSDGDSIGGDRASDDDAPTHTHRRRSQTPANPSKGKSKGKGKARAAPPSDEGEADEDGQEDAGRAGPSPPRARTPGPPGRREQSVPRGGSGRSIGKATSAKKKTK</sequence>
<feature type="compositionally biased region" description="Basic and acidic residues" evidence="1">
    <location>
        <begin position="198"/>
        <end position="214"/>
    </location>
</feature>
<dbReference type="GO" id="GO:0042393">
    <property type="term" value="F:histone binding"/>
    <property type="evidence" value="ECO:0007669"/>
    <property type="project" value="InterPro"/>
</dbReference>
<feature type="compositionally biased region" description="Polar residues" evidence="1">
    <location>
        <begin position="727"/>
        <end position="747"/>
    </location>
</feature>
<feature type="compositionally biased region" description="Low complexity" evidence="1">
    <location>
        <begin position="49"/>
        <end position="60"/>
    </location>
</feature>
<comment type="caution">
    <text evidence="2">The sequence shown here is derived from an EMBL/GenBank/DDBJ whole genome shotgun (WGS) entry which is preliminary data.</text>
</comment>
<evidence type="ECO:0000313" key="2">
    <source>
        <dbReference type="EMBL" id="OJT15267.1"/>
    </source>
</evidence>
<feature type="region of interest" description="Disordered" evidence="1">
    <location>
        <begin position="186"/>
        <end position="668"/>
    </location>
</feature>
<feature type="compositionally biased region" description="Acidic residues" evidence="1">
    <location>
        <begin position="151"/>
        <end position="163"/>
    </location>
</feature>
<feature type="compositionally biased region" description="Pro residues" evidence="1">
    <location>
        <begin position="696"/>
        <end position="710"/>
    </location>
</feature>
<feature type="compositionally biased region" description="Polar residues" evidence="1">
    <location>
        <begin position="497"/>
        <end position="515"/>
    </location>
</feature>
<feature type="region of interest" description="Disordered" evidence="1">
    <location>
        <begin position="1"/>
        <end position="73"/>
    </location>
</feature>
<name>A0A1M2W5Z4_TRAPU</name>
<dbReference type="Proteomes" id="UP000184267">
    <property type="component" value="Unassembled WGS sequence"/>
</dbReference>
<keyword evidence="3" id="KW-1185">Reference proteome</keyword>
<feature type="compositionally biased region" description="Basic and acidic residues" evidence="1">
    <location>
        <begin position="428"/>
        <end position="439"/>
    </location>
</feature>
<feature type="compositionally biased region" description="Pro residues" evidence="1">
    <location>
        <begin position="269"/>
        <end position="282"/>
    </location>
</feature>
<feature type="compositionally biased region" description="Acidic residues" evidence="1">
    <location>
        <begin position="862"/>
        <end position="872"/>
    </location>
</feature>